<accession>A0A2A2JS27</accession>
<keyword evidence="8" id="KW-0539">Nucleus</keyword>
<evidence type="ECO:0000256" key="5">
    <source>
        <dbReference type="ARBA" id="ARBA00022833"/>
    </source>
</evidence>
<comment type="caution">
    <text evidence="10">The sequence shown here is derived from an EMBL/GenBank/DDBJ whole genome shotgun (WGS) entry which is preliminary data.</text>
</comment>
<dbReference type="InterPro" id="IPR042972">
    <property type="entry name" value="INSM1/2"/>
</dbReference>
<feature type="region of interest" description="Disordered" evidence="9">
    <location>
        <begin position="135"/>
        <end position="156"/>
    </location>
</feature>
<dbReference type="GO" id="GO:0010564">
    <property type="term" value="P:regulation of cell cycle process"/>
    <property type="evidence" value="ECO:0007669"/>
    <property type="project" value="TreeGrafter"/>
</dbReference>
<reference evidence="10 11" key="1">
    <citation type="journal article" date="2017" name="Curr. Biol.">
        <title>Genome architecture and evolution of a unichromosomal asexual nematode.</title>
        <authorList>
            <person name="Fradin H."/>
            <person name="Zegar C."/>
            <person name="Gutwein M."/>
            <person name="Lucas J."/>
            <person name="Kovtun M."/>
            <person name="Corcoran D."/>
            <person name="Baugh L.R."/>
            <person name="Kiontke K."/>
            <person name="Gunsalus K."/>
            <person name="Fitch D.H."/>
            <person name="Piano F."/>
        </authorList>
    </citation>
    <scope>NUCLEOTIDE SEQUENCE [LARGE SCALE GENOMIC DNA]</scope>
    <source>
        <strain evidence="10">PF1309</strain>
    </source>
</reference>
<keyword evidence="5" id="KW-0862">Zinc</keyword>
<dbReference type="GO" id="GO:0008270">
    <property type="term" value="F:zinc ion binding"/>
    <property type="evidence" value="ECO:0007669"/>
    <property type="project" value="UniProtKB-KW"/>
</dbReference>
<name>A0A2A2JS27_9BILA</name>
<protein>
    <recommendedName>
        <fullName evidence="12">C2H2-type domain-containing protein</fullName>
    </recommendedName>
</protein>
<evidence type="ECO:0000256" key="7">
    <source>
        <dbReference type="ARBA" id="ARBA00023163"/>
    </source>
</evidence>
<evidence type="ECO:0000256" key="8">
    <source>
        <dbReference type="ARBA" id="ARBA00023242"/>
    </source>
</evidence>
<keyword evidence="6" id="KW-0805">Transcription regulation</keyword>
<evidence type="ECO:0000256" key="3">
    <source>
        <dbReference type="ARBA" id="ARBA00022737"/>
    </source>
</evidence>
<sequence>MMSSDMWSLLSSSPSPVPSHTSTSSDDTAATSYSVAPKIIKPEPVKPVAVPDFSLSLAHLQAALCWQPQFLQSLLALYQLQQQQTLLQQLQGGDVAVPFSIENIKAVVKAEGDGQTIGSNNGNIAVTGSVAAQTAAHSSAAGNNRKRPANVQDESLVPPPEELQKEVDQLDETAAYVEATEESRSKIQAIPNFIGDSVCCLCKVKYEDVFKLAQHRCPRIAHEEYKCPECDKQPRKEAVATCCLAEKAQGQPSRFACGRETRSTRTVFSCPANLASHRRWHRPRDSPDALRCNSCFQSFATKKDYRLHLSQCQNLSFLCSLMPPMKLEMH</sequence>
<dbReference type="EMBL" id="LIAE01010263">
    <property type="protein sequence ID" value="PAV64382.1"/>
    <property type="molecule type" value="Genomic_DNA"/>
</dbReference>
<evidence type="ECO:0008006" key="12">
    <source>
        <dbReference type="Google" id="ProtNLM"/>
    </source>
</evidence>
<dbReference type="GO" id="GO:0001227">
    <property type="term" value="F:DNA-binding transcription repressor activity, RNA polymerase II-specific"/>
    <property type="evidence" value="ECO:0007669"/>
    <property type="project" value="TreeGrafter"/>
</dbReference>
<dbReference type="OrthoDB" id="8953942at2759"/>
<evidence type="ECO:0000256" key="2">
    <source>
        <dbReference type="ARBA" id="ARBA00022723"/>
    </source>
</evidence>
<feature type="region of interest" description="Disordered" evidence="9">
    <location>
        <begin position="1"/>
        <end position="29"/>
    </location>
</feature>
<keyword evidence="4" id="KW-0863">Zinc-finger</keyword>
<dbReference type="GO" id="GO:0030182">
    <property type="term" value="P:neuron differentiation"/>
    <property type="evidence" value="ECO:0007669"/>
    <property type="project" value="TreeGrafter"/>
</dbReference>
<keyword evidence="2" id="KW-0479">Metal-binding</keyword>
<comment type="subcellular location">
    <subcellularLocation>
        <location evidence="1">Nucleus</location>
    </subcellularLocation>
</comment>
<dbReference type="PANTHER" id="PTHR15065">
    <property type="entry name" value="INSULINOMA-ASSOCIATED 1"/>
    <property type="match status" value="1"/>
</dbReference>
<evidence type="ECO:0000313" key="10">
    <source>
        <dbReference type="EMBL" id="PAV64382.1"/>
    </source>
</evidence>
<dbReference type="Proteomes" id="UP000218231">
    <property type="component" value="Unassembled WGS sequence"/>
</dbReference>
<keyword evidence="7" id="KW-0804">Transcription</keyword>
<keyword evidence="3" id="KW-0677">Repeat</keyword>
<proteinExistence type="predicted"/>
<gene>
    <name evidence="10" type="ORF">WR25_07556</name>
</gene>
<dbReference type="GO" id="GO:0005634">
    <property type="term" value="C:nucleus"/>
    <property type="evidence" value="ECO:0007669"/>
    <property type="project" value="UniProtKB-SubCell"/>
</dbReference>
<evidence type="ECO:0000256" key="1">
    <source>
        <dbReference type="ARBA" id="ARBA00004123"/>
    </source>
</evidence>
<evidence type="ECO:0000256" key="6">
    <source>
        <dbReference type="ARBA" id="ARBA00023015"/>
    </source>
</evidence>
<evidence type="ECO:0000313" key="11">
    <source>
        <dbReference type="Proteomes" id="UP000218231"/>
    </source>
</evidence>
<dbReference type="STRING" id="2018661.A0A2A2JS27"/>
<evidence type="ECO:0000256" key="4">
    <source>
        <dbReference type="ARBA" id="ARBA00022771"/>
    </source>
</evidence>
<dbReference type="GO" id="GO:0017053">
    <property type="term" value="C:transcription repressor complex"/>
    <property type="evidence" value="ECO:0007669"/>
    <property type="project" value="TreeGrafter"/>
</dbReference>
<keyword evidence="11" id="KW-1185">Reference proteome</keyword>
<dbReference type="PANTHER" id="PTHR15065:SF4">
    <property type="entry name" value="LD18634P"/>
    <property type="match status" value="1"/>
</dbReference>
<dbReference type="GO" id="GO:0000978">
    <property type="term" value="F:RNA polymerase II cis-regulatory region sequence-specific DNA binding"/>
    <property type="evidence" value="ECO:0007669"/>
    <property type="project" value="TreeGrafter"/>
</dbReference>
<evidence type="ECO:0000256" key="9">
    <source>
        <dbReference type="SAM" id="MobiDB-lite"/>
    </source>
</evidence>
<organism evidence="10 11">
    <name type="scientific">Diploscapter pachys</name>
    <dbReference type="NCBI Taxonomy" id="2018661"/>
    <lineage>
        <taxon>Eukaryota</taxon>
        <taxon>Metazoa</taxon>
        <taxon>Ecdysozoa</taxon>
        <taxon>Nematoda</taxon>
        <taxon>Chromadorea</taxon>
        <taxon>Rhabditida</taxon>
        <taxon>Rhabditina</taxon>
        <taxon>Rhabditomorpha</taxon>
        <taxon>Rhabditoidea</taxon>
        <taxon>Rhabditidae</taxon>
        <taxon>Diploscapter</taxon>
    </lineage>
</organism>
<dbReference type="AlphaFoldDB" id="A0A2A2JS27"/>